<evidence type="ECO:0000313" key="2">
    <source>
        <dbReference type="Proteomes" id="UP000094469"/>
    </source>
</evidence>
<protein>
    <submittedName>
        <fullName evidence="1">Uncharacterized protein</fullName>
    </submittedName>
</protein>
<name>A0A1E5HBT7_9ENTE</name>
<comment type="caution">
    <text evidence="1">The sequence shown here is derived from an EMBL/GenBank/DDBJ whole genome shotgun (WGS) entry which is preliminary data.</text>
</comment>
<reference evidence="2" key="1">
    <citation type="submission" date="2016-09" db="EMBL/GenBank/DDBJ databases">
        <authorList>
            <person name="Gulvik C.A."/>
        </authorList>
    </citation>
    <scope>NUCLEOTIDE SEQUENCE [LARGE SCALE GENOMIC DNA]</scope>
    <source>
        <strain evidence="2">LMG 26676</strain>
    </source>
</reference>
<accession>A0A1E5HBT7</accession>
<dbReference type="RefSeq" id="WP_069640194.1">
    <property type="nucleotide sequence ID" value="NZ_JAFBEZ010000032.1"/>
</dbReference>
<keyword evidence="2" id="KW-1185">Reference proteome</keyword>
<evidence type="ECO:0000313" key="1">
    <source>
        <dbReference type="EMBL" id="OEG22407.1"/>
    </source>
</evidence>
<proteinExistence type="predicted"/>
<dbReference type="AlphaFoldDB" id="A0A1E5HBT7"/>
<gene>
    <name evidence="1" type="ORF">BCR24_15800</name>
</gene>
<organism evidence="1 2">
    <name type="scientific">Enterococcus ureilyticus</name>
    <dbReference type="NCBI Taxonomy" id="1131292"/>
    <lineage>
        <taxon>Bacteria</taxon>
        <taxon>Bacillati</taxon>
        <taxon>Bacillota</taxon>
        <taxon>Bacilli</taxon>
        <taxon>Lactobacillales</taxon>
        <taxon>Enterococcaceae</taxon>
        <taxon>Enterococcus</taxon>
    </lineage>
</organism>
<dbReference type="EMBL" id="MIKC01000019">
    <property type="protein sequence ID" value="OEG22407.1"/>
    <property type="molecule type" value="Genomic_DNA"/>
</dbReference>
<dbReference type="OrthoDB" id="2193203at2"/>
<dbReference type="Proteomes" id="UP000094469">
    <property type="component" value="Unassembled WGS sequence"/>
</dbReference>
<sequence>MSNIKSIEEEIEKILIRDKRSWVRLFELIREVELGALWKPEHLSFTRWIRHLAYESGVTESLIWKRKKAGEIYFDYQTRAKKKGLSVPRIEDVEVSPDNFELVEKISQGNKDIKDDLMDKVLHRELKRSDLLSAWKSVKTIRQNDPGSIIKKNSHSEVGSSEKEIVLSVSDIAISLTYSSWLDTFSDVGINNLAVNAQKKVYKLLPNFSFYSSITDRSHTIDFLVIENYTTSPHQLNLHSIEVILAEEDLHRSFNSKQYQQQMNYLWIAIPSNRIKEIGPKISEEYGIIEIGSEKFVKVWRPCSYSSVMNKLDIIQTALIKGLTTNMHS</sequence>